<evidence type="ECO:0000256" key="1">
    <source>
        <dbReference type="SAM" id="SignalP"/>
    </source>
</evidence>
<dbReference type="Pfam" id="PF10988">
    <property type="entry name" value="DUF2807"/>
    <property type="match status" value="1"/>
</dbReference>
<feature type="domain" description="Putative auto-transporter adhesin head GIN" evidence="2">
    <location>
        <begin position="44"/>
        <end position="250"/>
    </location>
</feature>
<evidence type="ECO:0000313" key="4">
    <source>
        <dbReference type="Proteomes" id="UP000725002"/>
    </source>
</evidence>
<gene>
    <name evidence="3" type="ORF">IAB75_03735</name>
</gene>
<protein>
    <submittedName>
        <fullName evidence="3">DUF2807 domain-containing protein</fullName>
    </submittedName>
</protein>
<dbReference type="EMBL" id="JADILV010000024">
    <property type="protein sequence ID" value="MBO8483210.1"/>
    <property type="molecule type" value="Genomic_DNA"/>
</dbReference>
<dbReference type="InterPro" id="IPR021255">
    <property type="entry name" value="DUF2807"/>
</dbReference>
<keyword evidence="1" id="KW-0732">Signal</keyword>
<proteinExistence type="predicted"/>
<organism evidence="3 4">
    <name type="scientific">Candidatus Cryptobacteroides avicola</name>
    <dbReference type="NCBI Taxonomy" id="2840757"/>
    <lineage>
        <taxon>Bacteria</taxon>
        <taxon>Pseudomonadati</taxon>
        <taxon>Bacteroidota</taxon>
        <taxon>Bacteroidia</taxon>
        <taxon>Bacteroidales</taxon>
        <taxon>Candidatus Cryptobacteroides</taxon>
    </lineage>
</organism>
<feature type="chain" id="PRO_5036691889" evidence="1">
    <location>
        <begin position="21"/>
        <end position="266"/>
    </location>
</feature>
<accession>A0A940DR13</accession>
<evidence type="ECO:0000313" key="3">
    <source>
        <dbReference type="EMBL" id="MBO8483210.1"/>
    </source>
</evidence>
<dbReference type="Gene3D" id="2.160.20.120">
    <property type="match status" value="1"/>
</dbReference>
<dbReference type="AlphaFoldDB" id="A0A940DR13"/>
<comment type="caution">
    <text evidence="3">The sequence shown here is derived from an EMBL/GenBank/DDBJ whole genome shotgun (WGS) entry which is preliminary data.</text>
</comment>
<sequence length="266" mass="26993">MKKILYVSVLLFMSAAVSCANTSKCGIRLSGIMQEKTCDISGSYSSLEVSNAVNVLYSSSAEKVTVKADSSVIRYVKVEEKGGCLKIYVFGQGTVRLTGRDMGKISAVVPASGAIGTIRLMGASDFSSDAAIAADDLSVHVSGASGFNADIEAERSVSMRASGASDITSAVSADVLDVDASGASDVSVSGKVGSYTVTVSGASSVSSGKAFIETESLKCNVSGASDAYVKCNSKADGQVSGASSIVVYGDGEVNISSSGASSVRRR</sequence>
<dbReference type="PROSITE" id="PS51257">
    <property type="entry name" value="PROKAR_LIPOPROTEIN"/>
    <property type="match status" value="1"/>
</dbReference>
<evidence type="ECO:0000259" key="2">
    <source>
        <dbReference type="Pfam" id="PF10988"/>
    </source>
</evidence>
<name>A0A940DR13_9BACT</name>
<reference evidence="3" key="1">
    <citation type="submission" date="2020-10" db="EMBL/GenBank/DDBJ databases">
        <authorList>
            <person name="Gilroy R."/>
        </authorList>
    </citation>
    <scope>NUCLEOTIDE SEQUENCE</scope>
    <source>
        <strain evidence="3">G3-8215</strain>
    </source>
</reference>
<feature type="signal peptide" evidence="1">
    <location>
        <begin position="1"/>
        <end position="20"/>
    </location>
</feature>
<dbReference type="Proteomes" id="UP000725002">
    <property type="component" value="Unassembled WGS sequence"/>
</dbReference>
<reference evidence="3" key="2">
    <citation type="journal article" date="2021" name="PeerJ">
        <title>Extensive microbial diversity within the chicken gut microbiome revealed by metagenomics and culture.</title>
        <authorList>
            <person name="Gilroy R."/>
            <person name="Ravi A."/>
            <person name="Getino M."/>
            <person name="Pursley I."/>
            <person name="Horton D.L."/>
            <person name="Alikhan N.F."/>
            <person name="Baker D."/>
            <person name="Gharbi K."/>
            <person name="Hall N."/>
            <person name="Watson M."/>
            <person name="Adriaenssens E.M."/>
            <person name="Foster-Nyarko E."/>
            <person name="Jarju S."/>
            <person name="Secka A."/>
            <person name="Antonio M."/>
            <person name="Oren A."/>
            <person name="Chaudhuri R.R."/>
            <person name="La Ragione R."/>
            <person name="Hildebrand F."/>
            <person name="Pallen M.J."/>
        </authorList>
    </citation>
    <scope>NUCLEOTIDE SEQUENCE</scope>
    <source>
        <strain evidence="3">G3-8215</strain>
    </source>
</reference>